<gene>
    <name evidence="2" type="ORF">CV103_18595</name>
</gene>
<keyword evidence="3" id="KW-1185">Reference proteome</keyword>
<dbReference type="Proteomes" id="UP000241206">
    <property type="component" value="Unassembled WGS sequence"/>
</dbReference>
<keyword evidence="1" id="KW-1133">Transmembrane helix</keyword>
<protein>
    <submittedName>
        <fullName evidence="2">Uncharacterized protein</fullName>
    </submittedName>
</protein>
<proteinExistence type="predicted"/>
<sequence>MKALRSLCRDVPTAQIFSSVAAAAVTTEKLGLVEVRLDEALPGCDASKMSSRSVWLKRGGILFAGAIVLRGLAERRPDKLAIISTVAGCFVAVVLIGWLFALRRER</sequence>
<feature type="transmembrane region" description="Helical" evidence="1">
    <location>
        <begin position="55"/>
        <end position="73"/>
    </location>
</feature>
<feature type="transmembrane region" description="Helical" evidence="1">
    <location>
        <begin position="79"/>
        <end position="102"/>
    </location>
</feature>
<evidence type="ECO:0000313" key="2">
    <source>
        <dbReference type="EMBL" id="PTD17037.1"/>
    </source>
</evidence>
<keyword evidence="1" id="KW-0812">Transmembrane</keyword>
<comment type="caution">
    <text evidence="2">The sequence shown here is derived from an EMBL/GenBank/DDBJ whole genome shotgun (WGS) entry which is preliminary data.</text>
</comment>
<reference evidence="2 3" key="1">
    <citation type="submission" date="2017-11" db="EMBL/GenBank/DDBJ databases">
        <title>Sphingomonas oleivorans sp. nov., isolated from oil-contaminated soil.</title>
        <authorList>
            <person name="Wang L."/>
            <person name="Chen L."/>
        </authorList>
    </citation>
    <scope>NUCLEOTIDE SEQUENCE [LARGE SCALE GENOMIC DNA]</scope>
    <source>
        <strain evidence="2 3">K101</strain>
    </source>
</reference>
<evidence type="ECO:0000313" key="3">
    <source>
        <dbReference type="Proteomes" id="UP000241206"/>
    </source>
</evidence>
<dbReference type="AlphaFoldDB" id="A0A2T4HMP4"/>
<accession>A0A2T4HMP4</accession>
<organism evidence="2 3">
    <name type="scientific">Edaphosphingomonas fennica</name>
    <dbReference type="NCBI Taxonomy" id="114404"/>
    <lineage>
        <taxon>Bacteria</taxon>
        <taxon>Pseudomonadati</taxon>
        <taxon>Pseudomonadota</taxon>
        <taxon>Alphaproteobacteria</taxon>
        <taxon>Sphingomonadales</taxon>
        <taxon>Rhizorhabdaceae</taxon>
        <taxon>Edaphosphingomonas</taxon>
    </lineage>
</organism>
<dbReference type="EMBL" id="PHHF01000076">
    <property type="protein sequence ID" value="PTD17037.1"/>
    <property type="molecule type" value="Genomic_DNA"/>
</dbReference>
<evidence type="ECO:0000256" key="1">
    <source>
        <dbReference type="SAM" id="Phobius"/>
    </source>
</evidence>
<keyword evidence="1" id="KW-0472">Membrane</keyword>
<name>A0A2T4HMP4_9SPHN</name>